<evidence type="ECO:0000313" key="7">
    <source>
        <dbReference type="EMBL" id="OLZ44135.1"/>
    </source>
</evidence>
<dbReference type="Pfam" id="PF03704">
    <property type="entry name" value="BTAD"/>
    <property type="match status" value="1"/>
</dbReference>
<keyword evidence="2" id="KW-0805">Transcription regulation</keyword>
<dbReference type="InterPro" id="IPR036388">
    <property type="entry name" value="WH-like_DNA-bd_sf"/>
</dbReference>
<dbReference type="InterPro" id="IPR016032">
    <property type="entry name" value="Sig_transdc_resp-reg_C-effctor"/>
</dbReference>
<dbReference type="SMART" id="SM01043">
    <property type="entry name" value="BTAD"/>
    <property type="match status" value="1"/>
</dbReference>
<dbReference type="PANTHER" id="PTHR35807:SF1">
    <property type="entry name" value="TRANSCRIPTIONAL REGULATOR REDD"/>
    <property type="match status" value="1"/>
</dbReference>
<dbReference type="InterPro" id="IPR011990">
    <property type="entry name" value="TPR-like_helical_dom_sf"/>
</dbReference>
<evidence type="ECO:0008006" key="9">
    <source>
        <dbReference type="Google" id="ProtNLM"/>
    </source>
</evidence>
<keyword evidence="8" id="KW-1185">Reference proteome</keyword>
<evidence type="ECO:0000313" key="8">
    <source>
        <dbReference type="Proteomes" id="UP000187486"/>
    </source>
</evidence>
<evidence type="ECO:0000256" key="4">
    <source>
        <dbReference type="ARBA" id="ARBA00023163"/>
    </source>
</evidence>
<dbReference type="EMBL" id="MQUQ01000028">
    <property type="protein sequence ID" value="OLZ44135.1"/>
    <property type="molecule type" value="Genomic_DNA"/>
</dbReference>
<dbReference type="AlphaFoldDB" id="A0A1R0KFK1"/>
<evidence type="ECO:0000256" key="3">
    <source>
        <dbReference type="ARBA" id="ARBA00023125"/>
    </source>
</evidence>
<dbReference type="Gene3D" id="1.25.40.10">
    <property type="entry name" value="Tetratricopeptide repeat domain"/>
    <property type="match status" value="1"/>
</dbReference>
<protein>
    <recommendedName>
        <fullName evidence="9">OmpR/PhoB-type domain-containing protein</fullName>
    </recommendedName>
</protein>
<dbReference type="GO" id="GO:0003677">
    <property type="term" value="F:DNA binding"/>
    <property type="evidence" value="ECO:0007669"/>
    <property type="project" value="UniProtKB-KW"/>
</dbReference>
<feature type="domain" description="Bacterial transcriptional activator" evidence="6">
    <location>
        <begin position="100"/>
        <end position="244"/>
    </location>
</feature>
<organism evidence="7 8">
    <name type="scientific">Amycolatopsis coloradensis</name>
    <dbReference type="NCBI Taxonomy" id="76021"/>
    <lineage>
        <taxon>Bacteria</taxon>
        <taxon>Bacillati</taxon>
        <taxon>Actinomycetota</taxon>
        <taxon>Actinomycetes</taxon>
        <taxon>Pseudonocardiales</taxon>
        <taxon>Pseudonocardiaceae</taxon>
        <taxon>Amycolatopsis</taxon>
    </lineage>
</organism>
<proteinExistence type="inferred from homology"/>
<evidence type="ECO:0000256" key="2">
    <source>
        <dbReference type="ARBA" id="ARBA00023015"/>
    </source>
</evidence>
<dbReference type="InterPro" id="IPR005158">
    <property type="entry name" value="BTAD"/>
</dbReference>
<evidence type="ECO:0000256" key="1">
    <source>
        <dbReference type="ARBA" id="ARBA00005820"/>
    </source>
</evidence>
<sequence>MLFQVLGPLEARTPAGSELAIRPGKPTTVMTALLLDRGKWVSVDKLIDVTWDGGPPPASAWGNLKSYICGLRTALSPVENRVRITSRQGAYRIVVDRGEVDVDVVEQDSAQARAALRSGAPQRASELLTHGLNLWRGTPFEGMRSSAAHTEITRLERLRTRMREDLAESWRVLGRHLDALAQLYGLLDEDPLREHIWARLLLVLNETGQRGEALAAYRRARGIIVRELGVEPGAVLSGAHRAVLRGESTLDGVPQFC</sequence>
<dbReference type="Gene3D" id="1.10.10.10">
    <property type="entry name" value="Winged helix-like DNA-binding domain superfamily/Winged helix DNA-binding domain"/>
    <property type="match status" value="1"/>
</dbReference>
<dbReference type="RefSeq" id="WP_076167822.1">
    <property type="nucleotide sequence ID" value="NZ_JBEZVB010000056.1"/>
</dbReference>
<evidence type="ECO:0000259" key="5">
    <source>
        <dbReference type="SMART" id="SM00862"/>
    </source>
</evidence>
<dbReference type="CDD" id="cd15831">
    <property type="entry name" value="BTAD"/>
    <property type="match status" value="1"/>
</dbReference>
<keyword evidence="4" id="KW-0804">Transcription</keyword>
<dbReference type="SMART" id="SM00862">
    <property type="entry name" value="Trans_reg_C"/>
    <property type="match status" value="1"/>
</dbReference>
<dbReference type="OrthoDB" id="3817100at2"/>
<gene>
    <name evidence="7" type="ORF">BS329_37540</name>
</gene>
<dbReference type="GO" id="GO:0006355">
    <property type="term" value="P:regulation of DNA-templated transcription"/>
    <property type="evidence" value="ECO:0007669"/>
    <property type="project" value="InterPro"/>
</dbReference>
<keyword evidence="3" id="KW-0238">DNA-binding</keyword>
<dbReference type="PANTHER" id="PTHR35807">
    <property type="entry name" value="TRANSCRIPTIONAL REGULATOR REDD-RELATED"/>
    <property type="match status" value="1"/>
</dbReference>
<dbReference type="SUPFAM" id="SSF48452">
    <property type="entry name" value="TPR-like"/>
    <property type="match status" value="1"/>
</dbReference>
<name>A0A1R0KFK1_9PSEU</name>
<dbReference type="GO" id="GO:0000160">
    <property type="term" value="P:phosphorelay signal transduction system"/>
    <property type="evidence" value="ECO:0007669"/>
    <property type="project" value="InterPro"/>
</dbReference>
<evidence type="ECO:0000259" key="6">
    <source>
        <dbReference type="SMART" id="SM01043"/>
    </source>
</evidence>
<accession>A0A1R0KFK1</accession>
<dbReference type="Proteomes" id="UP000187486">
    <property type="component" value="Unassembled WGS sequence"/>
</dbReference>
<reference evidence="7 8" key="1">
    <citation type="submission" date="2016-01" db="EMBL/GenBank/DDBJ databases">
        <title>Amycolatopsis coloradensis genome sequencing and assembly.</title>
        <authorList>
            <person name="Mayilraj S."/>
        </authorList>
    </citation>
    <scope>NUCLEOTIDE SEQUENCE [LARGE SCALE GENOMIC DNA]</scope>
    <source>
        <strain evidence="7 8">DSM 44225</strain>
    </source>
</reference>
<dbReference type="InterPro" id="IPR001867">
    <property type="entry name" value="OmpR/PhoB-type_DNA-bd"/>
</dbReference>
<comment type="caution">
    <text evidence="7">The sequence shown here is derived from an EMBL/GenBank/DDBJ whole genome shotgun (WGS) entry which is preliminary data.</text>
</comment>
<dbReference type="InterPro" id="IPR051677">
    <property type="entry name" value="AfsR-DnrI-RedD_regulator"/>
</dbReference>
<dbReference type="SUPFAM" id="SSF46894">
    <property type="entry name" value="C-terminal effector domain of the bipartite response regulators"/>
    <property type="match status" value="1"/>
</dbReference>
<dbReference type="STRING" id="76021.BS329_37540"/>
<feature type="domain" description="OmpR/PhoB-type" evidence="5">
    <location>
        <begin position="16"/>
        <end position="93"/>
    </location>
</feature>
<comment type="similarity">
    <text evidence="1">Belongs to the AfsR/DnrI/RedD regulatory family.</text>
</comment>